<accession>A0A9N8PNW6</accession>
<feature type="region of interest" description="Disordered" evidence="1">
    <location>
        <begin position="55"/>
        <end position="82"/>
    </location>
</feature>
<organism evidence="2 3">
    <name type="scientific">Aureobasidium uvarum</name>
    <dbReference type="NCBI Taxonomy" id="2773716"/>
    <lineage>
        <taxon>Eukaryota</taxon>
        <taxon>Fungi</taxon>
        <taxon>Dikarya</taxon>
        <taxon>Ascomycota</taxon>
        <taxon>Pezizomycotina</taxon>
        <taxon>Dothideomycetes</taxon>
        <taxon>Dothideomycetidae</taxon>
        <taxon>Dothideales</taxon>
        <taxon>Saccotheciaceae</taxon>
        <taxon>Aureobasidium</taxon>
    </lineage>
</organism>
<dbReference type="EMBL" id="CAINUL010000001">
    <property type="protein sequence ID" value="CAD0106397.1"/>
    <property type="molecule type" value="Genomic_DNA"/>
</dbReference>
<evidence type="ECO:0000313" key="2">
    <source>
        <dbReference type="EMBL" id="CAD0106397.1"/>
    </source>
</evidence>
<name>A0A9N8PNW6_9PEZI</name>
<protein>
    <submittedName>
        <fullName evidence="2">Uncharacterized protein</fullName>
    </submittedName>
</protein>
<gene>
    <name evidence="2" type="ORF">AWRI4620_LOCUS652</name>
</gene>
<evidence type="ECO:0000256" key="1">
    <source>
        <dbReference type="SAM" id="MobiDB-lite"/>
    </source>
</evidence>
<comment type="caution">
    <text evidence="2">The sequence shown here is derived from an EMBL/GenBank/DDBJ whole genome shotgun (WGS) entry which is preliminary data.</text>
</comment>
<sequence>MSDEMAFAGVPAREDCSSCPEIGERCALHQSMYLRALERQREPGVMTQNQQVLGQERGEHLDQRASKQSKLSKDAAREANRVKTQEGQMISVSLYPSPLAFFTVITIEPVPVVDAHHSQALKRMNFNESRRLQELTRKQKKRNKRREDAVLNVSDPVKIAARQEKAAQRAADPKRLAKLEAHKEKVAENRARALARRSRLVEQHRQQNKSSILMDDIVASNEVVDRAPAMQTSGTDNDYSPSDPARRTRGQKAAREVQRKLQDLATVHSMPENTGSDAFLVRADCLIDQTLASSISSLSPTDRKNLEEALSLVRTVQLLSTKDYSPWQNTSTETLDRVIRGPEPRDQLVYKHELSIEDVPIKQEYASESSFTAQENSQEQYGRLRGGASGGFGVFSQDAMEG</sequence>
<dbReference type="Proteomes" id="UP000745764">
    <property type="component" value="Unassembled WGS sequence"/>
</dbReference>
<keyword evidence="3" id="KW-1185">Reference proteome</keyword>
<reference evidence="2" key="1">
    <citation type="submission" date="2020-06" db="EMBL/GenBank/DDBJ databases">
        <authorList>
            <person name="Onetto C."/>
        </authorList>
    </citation>
    <scope>NUCLEOTIDE SEQUENCE</scope>
</reference>
<dbReference type="OrthoDB" id="3874343at2759"/>
<feature type="compositionally biased region" description="Basic and acidic residues" evidence="1">
    <location>
        <begin position="56"/>
        <end position="82"/>
    </location>
</feature>
<feature type="region of interest" description="Disordered" evidence="1">
    <location>
        <begin position="227"/>
        <end position="255"/>
    </location>
</feature>
<dbReference type="AlphaFoldDB" id="A0A9N8PNW6"/>
<feature type="compositionally biased region" description="Polar residues" evidence="1">
    <location>
        <begin position="230"/>
        <end position="240"/>
    </location>
</feature>
<proteinExistence type="predicted"/>
<evidence type="ECO:0000313" key="3">
    <source>
        <dbReference type="Proteomes" id="UP000745764"/>
    </source>
</evidence>